<comment type="caution">
    <text evidence="10">The sequence shown here is derived from an EMBL/GenBank/DDBJ whole genome shotgun (WGS) entry which is preliminary data.</text>
</comment>
<keyword evidence="8" id="KW-0472">Membrane</keyword>
<organism evidence="10 11">
    <name type="scientific">Candidatus Iainarchaeum sp</name>
    <dbReference type="NCBI Taxonomy" id="3101447"/>
    <lineage>
        <taxon>Archaea</taxon>
        <taxon>Candidatus Iainarchaeota</taxon>
        <taxon>Candidatus Iainarchaeia</taxon>
        <taxon>Candidatus Iainarchaeales</taxon>
        <taxon>Candidatus Iainarchaeaceae</taxon>
        <taxon>Candidatus Iainarchaeum</taxon>
    </lineage>
</organism>
<dbReference type="Gene3D" id="3.40.50.300">
    <property type="entry name" value="P-loop containing nucleotide triphosphate hydrolases"/>
    <property type="match status" value="1"/>
</dbReference>
<keyword evidence="3" id="KW-1003">Cell membrane</keyword>
<dbReference type="SMART" id="SM00382">
    <property type="entry name" value="AAA"/>
    <property type="match status" value="1"/>
</dbReference>
<evidence type="ECO:0000256" key="5">
    <source>
        <dbReference type="ARBA" id="ARBA00022741"/>
    </source>
</evidence>
<evidence type="ECO:0000256" key="8">
    <source>
        <dbReference type="ARBA" id="ARBA00023136"/>
    </source>
</evidence>
<dbReference type="InterPro" id="IPR027417">
    <property type="entry name" value="P-loop_NTPase"/>
</dbReference>
<dbReference type="InterPro" id="IPR013563">
    <property type="entry name" value="Oligopep_ABC_C"/>
</dbReference>
<dbReference type="FunFam" id="3.40.50.300:FF:000016">
    <property type="entry name" value="Oligopeptide ABC transporter ATP-binding component"/>
    <property type="match status" value="1"/>
</dbReference>
<evidence type="ECO:0000259" key="9">
    <source>
        <dbReference type="PROSITE" id="PS50893"/>
    </source>
</evidence>
<sequence length="260" mass="28758">MKQVPLLSVKGLSVEFPGLPLQAVRRVSFDVHENECMGLVGESGSGKTVTALAILGLLDPSARITSGEIFFAGEDLRTLPETRRQKIRGHQLAMVFQEPLTAFNPVLSVGEQLSEPLLYHRGLSPWEARQEVLSLLEAVHMPRPRQVFQAFPHQLSGGMRQKAMIAMALSCKPKLLIADEPTSALDVTVQAEILSLLASLRRQFDLSVLFISHDLGIVSRHCSRVAVLRQGEIVEQGKTQTVFSKPRHPYTRALLEAVLR</sequence>
<keyword evidence="6 10" id="KW-0067">ATP-binding</keyword>
<dbReference type="InterPro" id="IPR003439">
    <property type="entry name" value="ABC_transporter-like_ATP-bd"/>
</dbReference>
<keyword evidence="5" id="KW-0547">Nucleotide-binding</keyword>
<dbReference type="SUPFAM" id="SSF52540">
    <property type="entry name" value="P-loop containing nucleoside triphosphate hydrolases"/>
    <property type="match status" value="1"/>
</dbReference>
<name>A0A8T4LID6_9ARCH</name>
<reference evidence="10" key="1">
    <citation type="submission" date="2021-03" db="EMBL/GenBank/DDBJ databases">
        <authorList>
            <person name="Jaffe A."/>
        </authorList>
    </citation>
    <scope>NUCLEOTIDE SEQUENCE</scope>
    <source>
        <strain evidence="10">RIFCSPLOWO2_01_FULL_58_19</strain>
    </source>
</reference>
<dbReference type="GO" id="GO:0005886">
    <property type="term" value="C:plasma membrane"/>
    <property type="evidence" value="ECO:0007669"/>
    <property type="project" value="UniProtKB-SubCell"/>
</dbReference>
<dbReference type="InterPro" id="IPR003593">
    <property type="entry name" value="AAA+_ATPase"/>
</dbReference>
<dbReference type="GO" id="GO:0005524">
    <property type="term" value="F:ATP binding"/>
    <property type="evidence" value="ECO:0007669"/>
    <property type="project" value="UniProtKB-KW"/>
</dbReference>
<dbReference type="CDD" id="cd03257">
    <property type="entry name" value="ABC_NikE_OppD_transporters"/>
    <property type="match status" value="1"/>
</dbReference>
<dbReference type="PROSITE" id="PS50893">
    <property type="entry name" value="ABC_TRANSPORTER_2"/>
    <property type="match status" value="1"/>
</dbReference>
<dbReference type="AlphaFoldDB" id="A0A8T4LID6"/>
<evidence type="ECO:0000313" key="11">
    <source>
        <dbReference type="Proteomes" id="UP000678237"/>
    </source>
</evidence>
<protein>
    <submittedName>
        <fullName evidence="10">ABC transporter ATP-binding protein</fullName>
    </submittedName>
</protein>
<evidence type="ECO:0000256" key="2">
    <source>
        <dbReference type="ARBA" id="ARBA00022448"/>
    </source>
</evidence>
<keyword evidence="7" id="KW-1278">Translocase</keyword>
<evidence type="ECO:0000256" key="1">
    <source>
        <dbReference type="ARBA" id="ARBA00004202"/>
    </source>
</evidence>
<dbReference type="PROSITE" id="PS00211">
    <property type="entry name" value="ABC_TRANSPORTER_1"/>
    <property type="match status" value="1"/>
</dbReference>
<dbReference type="Proteomes" id="UP000678237">
    <property type="component" value="Unassembled WGS sequence"/>
</dbReference>
<dbReference type="InterPro" id="IPR017871">
    <property type="entry name" value="ABC_transporter-like_CS"/>
</dbReference>
<evidence type="ECO:0000256" key="6">
    <source>
        <dbReference type="ARBA" id="ARBA00022840"/>
    </source>
</evidence>
<dbReference type="PANTHER" id="PTHR43297">
    <property type="entry name" value="OLIGOPEPTIDE TRANSPORT ATP-BINDING PROTEIN APPD"/>
    <property type="match status" value="1"/>
</dbReference>
<dbReference type="GO" id="GO:0016887">
    <property type="term" value="F:ATP hydrolysis activity"/>
    <property type="evidence" value="ECO:0007669"/>
    <property type="project" value="InterPro"/>
</dbReference>
<evidence type="ECO:0000313" key="10">
    <source>
        <dbReference type="EMBL" id="MBS3062656.1"/>
    </source>
</evidence>
<dbReference type="GO" id="GO:0015833">
    <property type="term" value="P:peptide transport"/>
    <property type="evidence" value="ECO:0007669"/>
    <property type="project" value="InterPro"/>
</dbReference>
<reference evidence="10" key="2">
    <citation type="submission" date="2021-05" db="EMBL/GenBank/DDBJ databases">
        <title>Protein family content uncovers lineage relationships and bacterial pathway maintenance mechanisms in DPANN archaea.</title>
        <authorList>
            <person name="Castelle C.J."/>
            <person name="Meheust R."/>
            <person name="Jaffe A.L."/>
            <person name="Seitz K."/>
            <person name="Gong X."/>
            <person name="Baker B.J."/>
            <person name="Banfield J.F."/>
        </authorList>
    </citation>
    <scope>NUCLEOTIDE SEQUENCE</scope>
    <source>
        <strain evidence="10">RIFCSPLOWO2_01_FULL_58_19</strain>
    </source>
</reference>
<dbReference type="PANTHER" id="PTHR43297:SF14">
    <property type="entry name" value="ATPASE AAA-TYPE CORE DOMAIN-CONTAINING PROTEIN"/>
    <property type="match status" value="1"/>
</dbReference>
<keyword evidence="4" id="KW-0997">Cell inner membrane</keyword>
<dbReference type="Pfam" id="PF08352">
    <property type="entry name" value="oligo_HPY"/>
    <property type="match status" value="1"/>
</dbReference>
<dbReference type="InterPro" id="IPR050388">
    <property type="entry name" value="ABC_Ni/Peptide_Import"/>
</dbReference>
<proteinExistence type="predicted"/>
<accession>A0A8T4LID6</accession>
<evidence type="ECO:0000256" key="7">
    <source>
        <dbReference type="ARBA" id="ARBA00022967"/>
    </source>
</evidence>
<evidence type="ECO:0000256" key="3">
    <source>
        <dbReference type="ARBA" id="ARBA00022475"/>
    </source>
</evidence>
<dbReference type="Pfam" id="PF00005">
    <property type="entry name" value="ABC_tran"/>
    <property type="match status" value="1"/>
</dbReference>
<comment type="subcellular location">
    <subcellularLocation>
        <location evidence="1">Cell membrane</location>
        <topology evidence="1">Peripheral membrane protein</topology>
    </subcellularLocation>
</comment>
<dbReference type="EMBL" id="JAGVWE010000002">
    <property type="protein sequence ID" value="MBS3062656.1"/>
    <property type="molecule type" value="Genomic_DNA"/>
</dbReference>
<gene>
    <name evidence="10" type="ORF">J4203_02180</name>
</gene>
<feature type="domain" description="ABC transporter" evidence="9">
    <location>
        <begin position="9"/>
        <end position="255"/>
    </location>
</feature>
<keyword evidence="2" id="KW-0813">Transport</keyword>
<evidence type="ECO:0000256" key="4">
    <source>
        <dbReference type="ARBA" id="ARBA00022519"/>
    </source>
</evidence>